<feature type="transmembrane region" description="Helical" evidence="1">
    <location>
        <begin position="90"/>
        <end position="111"/>
    </location>
</feature>
<keyword evidence="1" id="KW-0472">Membrane</keyword>
<name>E0UL46_GLOV7</name>
<dbReference type="KEGG" id="cyj:Cyan7822_5822"/>
<dbReference type="HOGENOM" id="CLU_2011456_0_0_3"/>
<proteinExistence type="predicted"/>
<dbReference type="Proteomes" id="UP000008206">
    <property type="component" value="Plasmid Cy782201"/>
</dbReference>
<geneLocation type="plasmid" evidence="2 3">
    <name>Cy782201</name>
</geneLocation>
<evidence type="ECO:0000313" key="3">
    <source>
        <dbReference type="Proteomes" id="UP000008206"/>
    </source>
</evidence>
<evidence type="ECO:0000256" key="1">
    <source>
        <dbReference type="SAM" id="Phobius"/>
    </source>
</evidence>
<keyword evidence="1" id="KW-0812">Transmembrane</keyword>
<organism evidence="2 3">
    <name type="scientific">Gloeothece verrucosa (strain PCC 7822)</name>
    <name type="common">Cyanothece sp. (strain PCC 7822)</name>
    <dbReference type="NCBI Taxonomy" id="497965"/>
    <lineage>
        <taxon>Bacteria</taxon>
        <taxon>Bacillati</taxon>
        <taxon>Cyanobacteriota</taxon>
        <taxon>Cyanophyceae</taxon>
        <taxon>Oscillatoriophycideae</taxon>
        <taxon>Chroococcales</taxon>
        <taxon>Aphanothecaceae</taxon>
        <taxon>Gloeothece</taxon>
        <taxon>Gloeothece verrucosa</taxon>
    </lineage>
</organism>
<dbReference type="InterPro" id="IPR026374">
    <property type="entry name" value="Cyano_PEP"/>
</dbReference>
<evidence type="ECO:0000313" key="2">
    <source>
        <dbReference type="EMBL" id="ADN17676.1"/>
    </source>
</evidence>
<reference evidence="3" key="1">
    <citation type="journal article" date="2011" name="MBio">
        <title>Novel metabolic attributes of the genus Cyanothece, comprising a group of unicellular nitrogen-fixing Cyanobacteria.</title>
        <authorList>
            <person name="Bandyopadhyay A."/>
            <person name="Elvitigala T."/>
            <person name="Welsh E."/>
            <person name="Stockel J."/>
            <person name="Liberton M."/>
            <person name="Min H."/>
            <person name="Sherman L.A."/>
            <person name="Pakrasi H.B."/>
        </authorList>
    </citation>
    <scope>NUCLEOTIDE SEQUENCE [LARGE SCALE GENOMIC DNA]</scope>
    <source>
        <strain evidence="3">PCC 7822</strain>
        <plasmid evidence="3">Cy782201</plasmid>
    </source>
</reference>
<gene>
    <name evidence="2" type="ordered locus">Cyan7822_5822</name>
</gene>
<accession>E0UL46</accession>
<keyword evidence="3" id="KW-1185">Reference proteome</keyword>
<dbReference type="EMBL" id="CP002199">
    <property type="protein sequence ID" value="ADN17676.1"/>
    <property type="molecule type" value="Genomic_DNA"/>
</dbReference>
<dbReference type="RefSeq" id="WP_013334426.1">
    <property type="nucleotide sequence ID" value="NC_014533.1"/>
</dbReference>
<protein>
    <submittedName>
        <fullName evidence="2">Uncharacterized protein</fullName>
    </submittedName>
</protein>
<dbReference type="AlphaFoldDB" id="E0UL46"/>
<keyword evidence="2" id="KW-0614">Plasmid</keyword>
<dbReference type="NCBIfam" id="TIGR04155">
    <property type="entry name" value="cyano_PEP"/>
    <property type="match status" value="1"/>
</dbReference>
<keyword evidence="1" id="KW-1133">Transmembrane helix</keyword>
<sequence>MTFTTRPVSKYLDTIKVNCVIREQGTLRQAQCKQGTGKAFKVFTFLNIKCFIYVQVLNSLRYEEGWMVDNFSFAAASGTTSLLSRATTTIAVPESFTILGTGTAIIFGTLFKRTNSPKKSKTS</sequence>